<dbReference type="OrthoDB" id="3936150at2759"/>
<feature type="transmembrane region" description="Helical" evidence="7">
    <location>
        <begin position="187"/>
        <end position="209"/>
    </location>
</feature>
<dbReference type="PANTHER" id="PTHR23511:SF4">
    <property type="entry name" value="MAJOR FACILITATOR SUPERFAMILY (MFS) PROFILE DOMAIN-CONTAINING PROTEIN"/>
    <property type="match status" value="1"/>
</dbReference>
<feature type="transmembrane region" description="Helical" evidence="7">
    <location>
        <begin position="229"/>
        <end position="250"/>
    </location>
</feature>
<accession>A0A024S959</accession>
<organism evidence="9 10">
    <name type="scientific">Hypocrea jecorina (strain ATCC 56765 / BCRC 32924 / NRRL 11460 / Rut C-30)</name>
    <name type="common">Trichoderma reesei</name>
    <dbReference type="NCBI Taxonomy" id="1344414"/>
    <lineage>
        <taxon>Eukaryota</taxon>
        <taxon>Fungi</taxon>
        <taxon>Dikarya</taxon>
        <taxon>Ascomycota</taxon>
        <taxon>Pezizomycotina</taxon>
        <taxon>Sordariomycetes</taxon>
        <taxon>Hypocreomycetidae</taxon>
        <taxon>Hypocreales</taxon>
        <taxon>Hypocreaceae</taxon>
        <taxon>Trichoderma</taxon>
    </lineage>
</organism>
<dbReference type="Gene3D" id="1.20.1250.20">
    <property type="entry name" value="MFS general substrate transporter like domains"/>
    <property type="match status" value="1"/>
</dbReference>
<feature type="transmembrane region" description="Helical" evidence="7">
    <location>
        <begin position="129"/>
        <end position="148"/>
    </location>
</feature>
<feature type="transmembrane region" description="Helical" evidence="7">
    <location>
        <begin position="154"/>
        <end position="180"/>
    </location>
</feature>
<feature type="transmembrane region" description="Helical" evidence="7">
    <location>
        <begin position="424"/>
        <end position="445"/>
    </location>
</feature>
<feature type="transmembrane region" description="Helical" evidence="7">
    <location>
        <begin position="399"/>
        <end position="418"/>
    </location>
</feature>
<evidence type="ECO:0000256" key="5">
    <source>
        <dbReference type="ARBA" id="ARBA00022989"/>
    </source>
</evidence>
<dbReference type="InterPro" id="IPR020846">
    <property type="entry name" value="MFS_dom"/>
</dbReference>
<feature type="domain" description="Major facilitator superfamily (MFS) profile" evidence="8">
    <location>
        <begin position="63"/>
        <end position="511"/>
    </location>
</feature>
<evidence type="ECO:0000256" key="2">
    <source>
        <dbReference type="ARBA" id="ARBA00008335"/>
    </source>
</evidence>
<dbReference type="EMBL" id="KI911147">
    <property type="protein sequence ID" value="ETS01864.1"/>
    <property type="molecule type" value="Genomic_DNA"/>
</dbReference>
<dbReference type="PROSITE" id="PS50850">
    <property type="entry name" value="MFS"/>
    <property type="match status" value="1"/>
</dbReference>
<dbReference type="CDD" id="cd17316">
    <property type="entry name" value="MFS_SV2_like"/>
    <property type="match status" value="1"/>
</dbReference>
<evidence type="ECO:0000256" key="6">
    <source>
        <dbReference type="ARBA" id="ARBA00023136"/>
    </source>
</evidence>
<sequence length="515" mass="56360">MGKEEDVIEVRRDVERDFQQDEKPDFSGGAEEVVGMQDLDPALDKKMHLVNNALDQIGWTNYHLKLFFLNGFGYGVDALQLSLQGIIAVQAVLEFQPSYDKGLTIALYMGMLIGALFWGFFADIIGRKIAFNISLFICSVFTIAAGAAPNWAGLGVLIAVAAFGAGGNLILDTAVFLEYLPSNKQWLLSLLPAWFGIGCTIAGLVAWGFMPNFSCSDASDCTKANNSGWRYLMYTMGAFIAVLAVARVTVIRLQETPKFLLGQGRDEEVVNNLQGIAKRYNRPCDLTLAQLEACGTVNSTHSKNRFSVGEFLVHLRSLFLTKKMGFTTILLWLSWASIGLAYPLFNVFLPYYLASRGVQFGVTSAFETWRNYALVQVCGIFGPVLGAVMCNWKPLGRRYTMVIGALITMAFFFAYSQVKSQVENIAYSCVISFTLEIYYGVLYGYTAESLLSAHRGTANGIAVAFCRLAGAFSAVVATYADPSTTGPVFVCAALYGGLALFAVLFPFEPYGKRAA</sequence>
<evidence type="ECO:0000256" key="4">
    <source>
        <dbReference type="ARBA" id="ARBA00022692"/>
    </source>
</evidence>
<keyword evidence="3" id="KW-0813">Transport</keyword>
<dbReference type="Proteomes" id="UP000024376">
    <property type="component" value="Unassembled WGS sequence"/>
</dbReference>
<evidence type="ECO:0000256" key="3">
    <source>
        <dbReference type="ARBA" id="ARBA00022448"/>
    </source>
</evidence>
<feature type="transmembrane region" description="Helical" evidence="7">
    <location>
        <begin position="457"/>
        <end position="480"/>
    </location>
</feature>
<feature type="transmembrane region" description="Helical" evidence="7">
    <location>
        <begin position="105"/>
        <end position="122"/>
    </location>
</feature>
<proteinExistence type="inferred from homology"/>
<comment type="subcellular location">
    <subcellularLocation>
        <location evidence="1">Membrane</location>
        <topology evidence="1">Multi-pass membrane protein</topology>
    </subcellularLocation>
</comment>
<keyword evidence="5 7" id="KW-1133">Transmembrane helix</keyword>
<comment type="similarity">
    <text evidence="2">Belongs to the major facilitator superfamily.</text>
</comment>
<dbReference type="HOGENOM" id="CLU_001265_52_4_1"/>
<feature type="transmembrane region" description="Helical" evidence="7">
    <location>
        <begin position="72"/>
        <end position="93"/>
    </location>
</feature>
<evidence type="ECO:0000259" key="8">
    <source>
        <dbReference type="PROSITE" id="PS50850"/>
    </source>
</evidence>
<feature type="transmembrane region" description="Helical" evidence="7">
    <location>
        <begin position="329"/>
        <end position="353"/>
    </location>
</feature>
<dbReference type="PANTHER" id="PTHR23511">
    <property type="entry name" value="SYNAPTIC VESICLE GLYCOPROTEIN 2"/>
    <property type="match status" value="1"/>
</dbReference>
<gene>
    <name evidence="9" type="ORF">M419DRAFT_25063</name>
</gene>
<keyword evidence="6 7" id="KW-0472">Membrane</keyword>
<evidence type="ECO:0000313" key="9">
    <source>
        <dbReference type="EMBL" id="ETS01864.1"/>
    </source>
</evidence>
<dbReference type="AlphaFoldDB" id="A0A024S959"/>
<dbReference type="Pfam" id="PF07690">
    <property type="entry name" value="MFS_1"/>
    <property type="match status" value="1"/>
</dbReference>
<reference evidence="10" key="1">
    <citation type="journal article" date="2013" name="Ind. Biotechnol.">
        <title>Comparative genomics analysis of Trichoderma reesei strains.</title>
        <authorList>
            <person name="Koike H."/>
            <person name="Aerts A."/>
            <person name="LaButti K."/>
            <person name="Grigoriev I.V."/>
            <person name="Baker S.E."/>
        </authorList>
    </citation>
    <scope>NUCLEOTIDE SEQUENCE [LARGE SCALE GENOMIC DNA]</scope>
    <source>
        <strain evidence="10">ATCC 56765 / BCRC 32924 / NRRL 11460 / Rut C-30</strain>
    </source>
</reference>
<dbReference type="GO" id="GO:0016020">
    <property type="term" value="C:membrane"/>
    <property type="evidence" value="ECO:0007669"/>
    <property type="project" value="UniProtKB-SubCell"/>
</dbReference>
<feature type="transmembrane region" description="Helical" evidence="7">
    <location>
        <begin position="486"/>
        <end position="507"/>
    </location>
</feature>
<evidence type="ECO:0000313" key="10">
    <source>
        <dbReference type="Proteomes" id="UP000024376"/>
    </source>
</evidence>
<keyword evidence="4 7" id="KW-0812">Transmembrane</keyword>
<dbReference type="SUPFAM" id="SSF103473">
    <property type="entry name" value="MFS general substrate transporter"/>
    <property type="match status" value="1"/>
</dbReference>
<protein>
    <submittedName>
        <fullName evidence="9">Putative MFS transporter</fullName>
    </submittedName>
</protein>
<evidence type="ECO:0000256" key="1">
    <source>
        <dbReference type="ARBA" id="ARBA00004141"/>
    </source>
</evidence>
<dbReference type="FunFam" id="1.20.1250.20:FF:000171">
    <property type="entry name" value="MFS general substrate transporter"/>
    <property type="match status" value="1"/>
</dbReference>
<evidence type="ECO:0000256" key="7">
    <source>
        <dbReference type="SAM" id="Phobius"/>
    </source>
</evidence>
<dbReference type="KEGG" id="trr:M419DRAFT_25063"/>
<feature type="transmembrane region" description="Helical" evidence="7">
    <location>
        <begin position="373"/>
        <end position="392"/>
    </location>
</feature>
<dbReference type="InterPro" id="IPR036259">
    <property type="entry name" value="MFS_trans_sf"/>
</dbReference>
<dbReference type="InterPro" id="IPR011701">
    <property type="entry name" value="MFS"/>
</dbReference>
<dbReference type="GO" id="GO:0022857">
    <property type="term" value="F:transmembrane transporter activity"/>
    <property type="evidence" value="ECO:0007669"/>
    <property type="project" value="InterPro"/>
</dbReference>
<name>A0A024S959_HYPJR</name>